<evidence type="ECO:0000313" key="2">
    <source>
        <dbReference type="EMBL" id="KAF7508803.1"/>
    </source>
</evidence>
<evidence type="ECO:0008006" key="4">
    <source>
        <dbReference type="Google" id="ProtNLM"/>
    </source>
</evidence>
<evidence type="ECO:0000313" key="3">
    <source>
        <dbReference type="Proteomes" id="UP000606974"/>
    </source>
</evidence>
<evidence type="ECO:0000256" key="1">
    <source>
        <dbReference type="SAM" id="MobiDB-lite"/>
    </source>
</evidence>
<dbReference type="InterPro" id="IPR027417">
    <property type="entry name" value="P-loop_NTPase"/>
</dbReference>
<name>A0A8H7AGQ4_9EURO</name>
<proteinExistence type="predicted"/>
<reference evidence="2" key="1">
    <citation type="submission" date="2020-02" db="EMBL/GenBank/DDBJ databases">
        <authorList>
            <person name="Palmer J.M."/>
        </authorList>
    </citation>
    <scope>NUCLEOTIDE SEQUENCE</scope>
    <source>
        <strain evidence="2">EPUS1.4</strain>
        <tissue evidence="2">Thallus</tissue>
    </source>
</reference>
<accession>A0A8H7AGQ4</accession>
<dbReference type="Gene3D" id="3.40.50.300">
    <property type="entry name" value="P-loop containing nucleotide triphosphate hydrolases"/>
    <property type="match status" value="1"/>
</dbReference>
<dbReference type="AlphaFoldDB" id="A0A8H7AGQ4"/>
<dbReference type="PANTHER" id="PTHR48312:SF1">
    <property type="entry name" value="SULFOTRANSFERASE"/>
    <property type="match status" value="1"/>
</dbReference>
<dbReference type="Proteomes" id="UP000606974">
    <property type="component" value="Unassembled WGS sequence"/>
</dbReference>
<feature type="region of interest" description="Disordered" evidence="1">
    <location>
        <begin position="110"/>
        <end position="136"/>
    </location>
</feature>
<dbReference type="EMBL" id="JAACFV010000049">
    <property type="protein sequence ID" value="KAF7508803.1"/>
    <property type="molecule type" value="Genomic_DNA"/>
</dbReference>
<protein>
    <recommendedName>
        <fullName evidence="4">Sulfotransferase domain-containing protein</fullName>
    </recommendedName>
</protein>
<comment type="caution">
    <text evidence="2">The sequence shown here is derived from an EMBL/GenBank/DDBJ whole genome shotgun (WGS) entry which is preliminary data.</text>
</comment>
<dbReference type="SUPFAM" id="SSF52540">
    <property type="entry name" value="P-loop containing nucleoside triphosphate hydrolases"/>
    <property type="match status" value="1"/>
</dbReference>
<dbReference type="OrthoDB" id="3650366at2759"/>
<organism evidence="2 3">
    <name type="scientific">Endocarpon pusillum</name>
    <dbReference type="NCBI Taxonomy" id="364733"/>
    <lineage>
        <taxon>Eukaryota</taxon>
        <taxon>Fungi</taxon>
        <taxon>Dikarya</taxon>
        <taxon>Ascomycota</taxon>
        <taxon>Pezizomycotina</taxon>
        <taxon>Eurotiomycetes</taxon>
        <taxon>Chaetothyriomycetidae</taxon>
        <taxon>Verrucariales</taxon>
        <taxon>Verrucariaceae</taxon>
        <taxon>Endocarpon</taxon>
    </lineage>
</organism>
<sequence length="318" mass="36439">MRMLENHPQLEIFPYAFHNAWQTGPERLQRRPQDEDALPESWKQDSLEETYQKAFDRVVNSMLKAEENGKISMFKEHVYFIMDPRVVVANISAEARAKRVVVQKPTIINHDPSAPLSGDSTVNSTRNGDKPSPVPANPTVLPTSFLLTMSPVCLFRHPAPMFESYYRAAIRGGISISIHDEDFPVNTSLRWIRLLHDWYLSIGDVPVTIEADDLINNDSVMPKFCKALGLDPRYLQTQWDKIPEEKKAGQGLMDTSFLQTIQNSTGIIRSKRRDAEIKNEQERERWATEFGEEVAAALYRAVEDAMPDYTYLRSKRLV</sequence>
<keyword evidence="3" id="KW-1185">Reference proteome</keyword>
<gene>
    <name evidence="2" type="ORF">GJ744_008680</name>
</gene>
<dbReference type="PANTHER" id="PTHR48312">
    <property type="match status" value="1"/>
</dbReference>